<protein>
    <submittedName>
        <fullName evidence="1">Uncharacterized protein</fullName>
    </submittedName>
</protein>
<reference evidence="1" key="1">
    <citation type="submission" date="2023-05" db="EMBL/GenBank/DDBJ databases">
        <title>Nepenthes gracilis genome sequencing.</title>
        <authorList>
            <person name="Fukushima K."/>
        </authorList>
    </citation>
    <scope>NUCLEOTIDE SEQUENCE</scope>
    <source>
        <strain evidence="1">SING2019-196</strain>
    </source>
</reference>
<accession>A0AAD3XGE9</accession>
<dbReference type="Proteomes" id="UP001279734">
    <property type="component" value="Unassembled WGS sequence"/>
</dbReference>
<evidence type="ECO:0000313" key="1">
    <source>
        <dbReference type="EMBL" id="GMH03568.1"/>
    </source>
</evidence>
<sequence length="115" mass="11698">MKDTGVPQFLVSSFVRSACDGYNLVASSSTVVPTPTPTSSTPSPCPQYQELILKGLSRDSWPISALKVLPCVVNAVIVAGVPVLEPASRALEAPAAHPSAATLAAAATQAAILLA</sequence>
<organism evidence="1 2">
    <name type="scientific">Nepenthes gracilis</name>
    <name type="common">Slender pitcher plant</name>
    <dbReference type="NCBI Taxonomy" id="150966"/>
    <lineage>
        <taxon>Eukaryota</taxon>
        <taxon>Viridiplantae</taxon>
        <taxon>Streptophyta</taxon>
        <taxon>Embryophyta</taxon>
        <taxon>Tracheophyta</taxon>
        <taxon>Spermatophyta</taxon>
        <taxon>Magnoliopsida</taxon>
        <taxon>eudicotyledons</taxon>
        <taxon>Gunneridae</taxon>
        <taxon>Pentapetalae</taxon>
        <taxon>Caryophyllales</taxon>
        <taxon>Nepenthaceae</taxon>
        <taxon>Nepenthes</taxon>
    </lineage>
</organism>
<name>A0AAD3XGE9_NEPGR</name>
<comment type="caution">
    <text evidence="1">The sequence shown here is derived from an EMBL/GenBank/DDBJ whole genome shotgun (WGS) entry which is preliminary data.</text>
</comment>
<keyword evidence="2" id="KW-1185">Reference proteome</keyword>
<evidence type="ECO:0000313" key="2">
    <source>
        <dbReference type="Proteomes" id="UP001279734"/>
    </source>
</evidence>
<dbReference type="EMBL" id="BSYO01000004">
    <property type="protein sequence ID" value="GMH03568.1"/>
    <property type="molecule type" value="Genomic_DNA"/>
</dbReference>
<gene>
    <name evidence="1" type="ORF">Nepgr_005407</name>
</gene>
<proteinExistence type="predicted"/>
<dbReference type="AlphaFoldDB" id="A0AAD3XGE9"/>